<feature type="region of interest" description="Disordered" evidence="1">
    <location>
        <begin position="46"/>
        <end position="126"/>
    </location>
</feature>
<organism evidence="2 3">
    <name type="scientific">Pleurodeles waltl</name>
    <name type="common">Iberian ribbed newt</name>
    <dbReference type="NCBI Taxonomy" id="8319"/>
    <lineage>
        <taxon>Eukaryota</taxon>
        <taxon>Metazoa</taxon>
        <taxon>Chordata</taxon>
        <taxon>Craniata</taxon>
        <taxon>Vertebrata</taxon>
        <taxon>Euteleostomi</taxon>
        <taxon>Amphibia</taxon>
        <taxon>Batrachia</taxon>
        <taxon>Caudata</taxon>
        <taxon>Salamandroidea</taxon>
        <taxon>Salamandridae</taxon>
        <taxon>Pleurodelinae</taxon>
        <taxon>Pleurodeles</taxon>
    </lineage>
</organism>
<dbReference type="EMBL" id="JANPWB010000010">
    <property type="protein sequence ID" value="KAJ1144044.1"/>
    <property type="molecule type" value="Genomic_DNA"/>
</dbReference>
<sequence length="126" mass="13544">MPFSQAALQSKLRAESWRVFQQHQSGLGDSQQCNRQPTQQRATLVSLQGMTNPGSSPSRSDGRGLGRAITPGPDVALGPLAPPHPSREAGPGPHIESIVAERRLTPRQRGSREWGQPRGAPVPTQV</sequence>
<gene>
    <name evidence="2" type="ORF">NDU88_010346</name>
</gene>
<evidence type="ECO:0000313" key="3">
    <source>
        <dbReference type="Proteomes" id="UP001066276"/>
    </source>
</evidence>
<accession>A0AAV7QU55</accession>
<dbReference type="AlphaFoldDB" id="A0AAV7QU55"/>
<reference evidence="2" key="1">
    <citation type="journal article" date="2022" name="bioRxiv">
        <title>Sequencing and chromosome-scale assembly of the giantPleurodeles waltlgenome.</title>
        <authorList>
            <person name="Brown T."/>
            <person name="Elewa A."/>
            <person name="Iarovenko S."/>
            <person name="Subramanian E."/>
            <person name="Araus A.J."/>
            <person name="Petzold A."/>
            <person name="Susuki M."/>
            <person name="Suzuki K.-i.T."/>
            <person name="Hayashi T."/>
            <person name="Toyoda A."/>
            <person name="Oliveira C."/>
            <person name="Osipova E."/>
            <person name="Leigh N.D."/>
            <person name="Simon A."/>
            <person name="Yun M.H."/>
        </authorList>
    </citation>
    <scope>NUCLEOTIDE SEQUENCE</scope>
    <source>
        <strain evidence="2">20211129_DDA</strain>
        <tissue evidence="2">Liver</tissue>
    </source>
</reference>
<proteinExistence type="predicted"/>
<keyword evidence="3" id="KW-1185">Reference proteome</keyword>
<evidence type="ECO:0000313" key="2">
    <source>
        <dbReference type="EMBL" id="KAJ1144044.1"/>
    </source>
</evidence>
<comment type="caution">
    <text evidence="2">The sequence shown here is derived from an EMBL/GenBank/DDBJ whole genome shotgun (WGS) entry which is preliminary data.</text>
</comment>
<dbReference type="Proteomes" id="UP001066276">
    <property type="component" value="Chromosome 6"/>
</dbReference>
<evidence type="ECO:0000256" key="1">
    <source>
        <dbReference type="SAM" id="MobiDB-lite"/>
    </source>
</evidence>
<protein>
    <submittedName>
        <fullName evidence="2">Uncharacterized protein</fullName>
    </submittedName>
</protein>
<name>A0AAV7QU55_PLEWA</name>